<dbReference type="InterPro" id="IPR014748">
    <property type="entry name" value="Enoyl-CoA_hydra_C"/>
</dbReference>
<organism evidence="3 4">
    <name type="scientific">Aquamicrobium aerolatum DSM 21857</name>
    <dbReference type="NCBI Taxonomy" id="1121003"/>
    <lineage>
        <taxon>Bacteria</taxon>
        <taxon>Pseudomonadati</taxon>
        <taxon>Pseudomonadota</taxon>
        <taxon>Alphaproteobacteria</taxon>
        <taxon>Hyphomicrobiales</taxon>
        <taxon>Phyllobacteriaceae</taxon>
        <taxon>Aerobium</taxon>
    </lineage>
</organism>
<proteinExistence type="inferred from homology"/>
<dbReference type="Gene3D" id="3.90.226.10">
    <property type="entry name" value="2-enoyl-CoA Hydratase, Chain A, domain 1"/>
    <property type="match status" value="1"/>
</dbReference>
<evidence type="ECO:0000256" key="1">
    <source>
        <dbReference type="ARBA" id="ARBA00005254"/>
    </source>
</evidence>
<protein>
    <submittedName>
        <fullName evidence="3">Enoyl-CoA hydratase/carnithine racemase</fullName>
    </submittedName>
</protein>
<comment type="similarity">
    <text evidence="1">Belongs to the enoyl-CoA hydratase/isomerase family.</text>
</comment>
<dbReference type="GO" id="GO:0006635">
    <property type="term" value="P:fatty acid beta-oxidation"/>
    <property type="evidence" value="ECO:0007669"/>
    <property type="project" value="TreeGrafter"/>
</dbReference>
<dbReference type="OrthoDB" id="9810797at2"/>
<dbReference type="Proteomes" id="UP000242763">
    <property type="component" value="Unassembled WGS sequence"/>
</dbReference>
<dbReference type="PANTHER" id="PTHR11941">
    <property type="entry name" value="ENOYL-COA HYDRATASE-RELATED"/>
    <property type="match status" value="1"/>
</dbReference>
<keyword evidence="4" id="KW-1185">Reference proteome</keyword>
<dbReference type="InterPro" id="IPR029045">
    <property type="entry name" value="ClpP/crotonase-like_dom_sf"/>
</dbReference>
<dbReference type="Pfam" id="PF00378">
    <property type="entry name" value="ECH_1"/>
    <property type="match status" value="1"/>
</dbReference>
<gene>
    <name evidence="3" type="ORF">SAMN03080618_01188</name>
</gene>
<sequence>MPNVENQQSDLLVSSLQKGVLTISINRPERKNAMNNAMWREMTTLFERASMDTSIRAVILKGAGDDFCAGADIAEFETLRATAESARVYEAGNSATFAAIRNCQVPTIAAIRGICFGGGFGMAAACDLRISSSNALFSIPAARLGLAYPADAMSDIVNAVGPQLAKYLAFSAARLDPAAALDAGFILEIVEPGGLDMRAAELATVIASNAPLSVKASKASIRAVLSKDANDYARANALGDATFESSDYGEGRAAFLGKRPPQFSGA</sequence>
<dbReference type="InterPro" id="IPR001753">
    <property type="entry name" value="Enoyl-CoA_hydra/iso"/>
</dbReference>
<name>A0A1I3KGG5_9HYPH</name>
<reference evidence="4" key="1">
    <citation type="submission" date="2016-10" db="EMBL/GenBank/DDBJ databases">
        <authorList>
            <person name="Varghese N."/>
            <person name="Submissions S."/>
        </authorList>
    </citation>
    <scope>NUCLEOTIDE SEQUENCE [LARGE SCALE GENOMIC DNA]</scope>
    <source>
        <strain evidence="4">DSM 21857</strain>
    </source>
</reference>
<dbReference type="EMBL" id="FORF01000005">
    <property type="protein sequence ID" value="SFI71543.1"/>
    <property type="molecule type" value="Genomic_DNA"/>
</dbReference>
<evidence type="ECO:0000313" key="3">
    <source>
        <dbReference type="EMBL" id="SFI71543.1"/>
    </source>
</evidence>
<dbReference type="AlphaFoldDB" id="A0A1I3KGG5"/>
<accession>A0A1I3KGG5</accession>
<dbReference type="PANTHER" id="PTHR11941:SF54">
    <property type="entry name" value="ENOYL-COA HYDRATASE, MITOCHONDRIAL"/>
    <property type="match status" value="1"/>
</dbReference>
<dbReference type="Gene3D" id="1.10.12.10">
    <property type="entry name" value="Lyase 2-enoyl-coa Hydratase, Chain A, domain 2"/>
    <property type="match status" value="1"/>
</dbReference>
<dbReference type="GO" id="GO:0016829">
    <property type="term" value="F:lyase activity"/>
    <property type="evidence" value="ECO:0007669"/>
    <property type="project" value="UniProtKB-KW"/>
</dbReference>
<keyword evidence="2" id="KW-0456">Lyase</keyword>
<evidence type="ECO:0000313" key="4">
    <source>
        <dbReference type="Proteomes" id="UP000242763"/>
    </source>
</evidence>
<dbReference type="SUPFAM" id="SSF52096">
    <property type="entry name" value="ClpP/crotonase"/>
    <property type="match status" value="1"/>
</dbReference>
<dbReference type="CDD" id="cd06558">
    <property type="entry name" value="crotonase-like"/>
    <property type="match status" value="1"/>
</dbReference>
<dbReference type="RefSeq" id="WP_091519768.1">
    <property type="nucleotide sequence ID" value="NZ_FORF01000005.1"/>
</dbReference>
<dbReference type="STRING" id="1121003.SAMN03080618_01188"/>
<evidence type="ECO:0000256" key="2">
    <source>
        <dbReference type="ARBA" id="ARBA00023239"/>
    </source>
</evidence>